<accession>A0A1W1WTC2</accession>
<feature type="transmembrane region" description="Helical" evidence="7">
    <location>
        <begin position="211"/>
        <end position="237"/>
    </location>
</feature>
<evidence type="ECO:0000256" key="6">
    <source>
        <dbReference type="ARBA" id="ARBA00023136"/>
    </source>
</evidence>
<keyword evidence="5 7" id="KW-1133">Transmembrane helix</keyword>
<evidence type="ECO:0000256" key="7">
    <source>
        <dbReference type="SAM" id="Phobius"/>
    </source>
</evidence>
<keyword evidence="8" id="KW-0969">Cilium</keyword>
<evidence type="ECO:0000256" key="1">
    <source>
        <dbReference type="ARBA" id="ARBA00004651"/>
    </source>
</evidence>
<dbReference type="GO" id="GO:0005886">
    <property type="term" value="C:plasma membrane"/>
    <property type="evidence" value="ECO:0007669"/>
    <property type="project" value="UniProtKB-SubCell"/>
</dbReference>
<keyword evidence="6 7" id="KW-0472">Membrane</keyword>
<dbReference type="Pfam" id="PF01311">
    <property type="entry name" value="Bac_export_1"/>
    <property type="match status" value="1"/>
</dbReference>
<feature type="transmembrane region" description="Helical" evidence="7">
    <location>
        <begin position="7"/>
        <end position="27"/>
    </location>
</feature>
<keyword evidence="4 7" id="KW-0812">Transmembrane</keyword>
<dbReference type="OrthoDB" id="9797790at2"/>
<dbReference type="PANTHER" id="PTHR30065">
    <property type="entry name" value="FLAGELLAR BIOSYNTHETIC PROTEIN FLIR"/>
    <property type="match status" value="1"/>
</dbReference>
<keyword evidence="8" id="KW-0282">Flagellum</keyword>
<feature type="transmembrane region" description="Helical" evidence="7">
    <location>
        <begin position="96"/>
        <end position="114"/>
    </location>
</feature>
<reference evidence="9" key="1">
    <citation type="submission" date="2017-04" db="EMBL/GenBank/DDBJ databases">
        <authorList>
            <person name="Varghese N."/>
            <person name="Submissions S."/>
        </authorList>
    </citation>
    <scope>NUCLEOTIDE SEQUENCE [LARGE SCALE GENOMIC DNA]</scope>
    <source>
        <strain evidence="9">DSM 16512</strain>
    </source>
</reference>
<feature type="transmembrane region" description="Helical" evidence="7">
    <location>
        <begin position="175"/>
        <end position="199"/>
    </location>
</feature>
<dbReference type="InterPro" id="IPR002010">
    <property type="entry name" value="T3SS_IM_R"/>
</dbReference>
<feature type="transmembrane region" description="Helical" evidence="7">
    <location>
        <begin position="69"/>
        <end position="90"/>
    </location>
</feature>
<dbReference type="STRING" id="1069081.SAMN05660197_1106"/>
<evidence type="ECO:0000256" key="3">
    <source>
        <dbReference type="ARBA" id="ARBA00022475"/>
    </source>
</evidence>
<dbReference type="PANTHER" id="PTHR30065:SF1">
    <property type="entry name" value="SURFACE PRESENTATION OF ANTIGENS PROTEIN SPAR"/>
    <property type="match status" value="1"/>
</dbReference>
<evidence type="ECO:0000256" key="2">
    <source>
        <dbReference type="ARBA" id="ARBA00009772"/>
    </source>
</evidence>
<dbReference type="Proteomes" id="UP000192602">
    <property type="component" value="Unassembled WGS sequence"/>
</dbReference>
<name>A0A1W1WTC2_9BACT</name>
<comment type="similarity">
    <text evidence="2">Belongs to the FliR/MopE/SpaR family.</text>
</comment>
<feature type="transmembrane region" description="Helical" evidence="7">
    <location>
        <begin position="126"/>
        <end position="155"/>
    </location>
</feature>
<protein>
    <submittedName>
        <fullName evidence="8">Flagellar biosynthetic protein FliR</fullName>
    </submittedName>
</protein>
<keyword evidence="3" id="KW-1003">Cell membrane</keyword>
<evidence type="ECO:0000256" key="4">
    <source>
        <dbReference type="ARBA" id="ARBA00022692"/>
    </source>
</evidence>
<organism evidence="8 9">
    <name type="scientific">Nitratiruptor tergarcus DSM 16512</name>
    <dbReference type="NCBI Taxonomy" id="1069081"/>
    <lineage>
        <taxon>Bacteria</taxon>
        <taxon>Pseudomonadati</taxon>
        <taxon>Campylobacterota</taxon>
        <taxon>Epsilonproteobacteria</taxon>
        <taxon>Nautiliales</taxon>
        <taxon>Nitratiruptoraceae</taxon>
        <taxon>Nitratiruptor</taxon>
    </lineage>
</organism>
<dbReference type="EMBL" id="FWWZ01000001">
    <property type="protein sequence ID" value="SMC09300.1"/>
    <property type="molecule type" value="Genomic_DNA"/>
</dbReference>
<comment type="subcellular location">
    <subcellularLocation>
        <location evidence="1">Cell membrane</location>
        <topology evidence="1">Multi-pass membrane protein</topology>
    </subcellularLocation>
</comment>
<keyword evidence="8" id="KW-0966">Cell projection</keyword>
<evidence type="ECO:0000256" key="5">
    <source>
        <dbReference type="ARBA" id="ARBA00022989"/>
    </source>
</evidence>
<feature type="transmembrane region" description="Helical" evidence="7">
    <location>
        <begin position="39"/>
        <end position="57"/>
    </location>
</feature>
<dbReference type="RefSeq" id="WP_084275535.1">
    <property type="nucleotide sequence ID" value="NZ_AP026671.1"/>
</dbReference>
<evidence type="ECO:0000313" key="9">
    <source>
        <dbReference type="Proteomes" id="UP000192602"/>
    </source>
</evidence>
<proteinExistence type="inferred from homology"/>
<dbReference type="GO" id="GO:0006605">
    <property type="term" value="P:protein targeting"/>
    <property type="evidence" value="ECO:0007669"/>
    <property type="project" value="InterPro"/>
</dbReference>
<keyword evidence="9" id="KW-1185">Reference proteome</keyword>
<dbReference type="PRINTS" id="PR00953">
    <property type="entry name" value="TYPE3IMRPROT"/>
</dbReference>
<sequence length="258" mass="28916">MTPLVTVHDAIAISLVFTRIIALFLSFPFFNTTMIPTNVKILLVVSLSFFIVKNISFTFSLEDITLYKILLMILLELLIGFGIGLLVNFFVSAFSYAAEIISYFMGLTVVNMFDPTYGQISVLSKLFLMLFYIIFFASGAYGYFVSALFMSFSYIPLGMMHIQGGFWQYIIQNSFTIFVLAFKLAFPFALILYLVNLALALVNRLIPQINVFIVGLPLQIFIGLAALALGASVIVFAGEQYLKDLIHDIIYLIKSLGK</sequence>
<gene>
    <name evidence="8" type="ORF">SAMN05660197_1106</name>
</gene>
<dbReference type="AlphaFoldDB" id="A0A1W1WTC2"/>
<evidence type="ECO:0000313" key="8">
    <source>
        <dbReference type="EMBL" id="SMC09300.1"/>
    </source>
</evidence>